<feature type="compositionally biased region" description="Basic and acidic residues" evidence="1">
    <location>
        <begin position="18"/>
        <end position="34"/>
    </location>
</feature>
<protein>
    <submittedName>
        <fullName evidence="2">Uncharacterized protein</fullName>
    </submittedName>
</protein>
<keyword evidence="3" id="KW-1185">Reference proteome</keyword>
<proteinExistence type="predicted"/>
<dbReference type="Proteomes" id="UP001215598">
    <property type="component" value="Unassembled WGS sequence"/>
</dbReference>
<dbReference type="EMBL" id="JARKIB010000051">
    <property type="protein sequence ID" value="KAJ7754823.1"/>
    <property type="molecule type" value="Genomic_DNA"/>
</dbReference>
<feature type="region of interest" description="Disordered" evidence="1">
    <location>
        <begin position="1"/>
        <end position="95"/>
    </location>
</feature>
<feature type="compositionally biased region" description="Gly residues" evidence="1">
    <location>
        <begin position="191"/>
        <end position="201"/>
    </location>
</feature>
<organism evidence="2 3">
    <name type="scientific">Mycena metata</name>
    <dbReference type="NCBI Taxonomy" id="1033252"/>
    <lineage>
        <taxon>Eukaryota</taxon>
        <taxon>Fungi</taxon>
        <taxon>Dikarya</taxon>
        <taxon>Basidiomycota</taxon>
        <taxon>Agaricomycotina</taxon>
        <taxon>Agaricomycetes</taxon>
        <taxon>Agaricomycetidae</taxon>
        <taxon>Agaricales</taxon>
        <taxon>Marasmiineae</taxon>
        <taxon>Mycenaceae</taxon>
        <taxon>Mycena</taxon>
    </lineage>
</organism>
<comment type="caution">
    <text evidence="2">The sequence shown here is derived from an EMBL/GenBank/DDBJ whole genome shotgun (WGS) entry which is preliminary data.</text>
</comment>
<evidence type="ECO:0000256" key="1">
    <source>
        <dbReference type="SAM" id="MobiDB-lite"/>
    </source>
</evidence>
<sequence>MPALPAICTPPSAGAGWARHDGYEKRTRSRERGGSARGIPTLTLPPPRRATPPTRTMQGGGAAISHAGSQQAGGGEPRMGTATATATGEEGEWRDAEERRELFVCSARQHTSADGLSVRAAVPHAVRQAALQLQRIAAQHSVPISYAHSSSGSQAGGSRKRPLESLTPAANVDGDRERDVVMPPTPMPTPGGSGSGSGMGMGMTASTSGTSISSLDTEATGAEGEADGLLKKKRRVALTRVGDL</sequence>
<evidence type="ECO:0000313" key="3">
    <source>
        <dbReference type="Proteomes" id="UP001215598"/>
    </source>
</evidence>
<feature type="compositionally biased region" description="Low complexity" evidence="1">
    <location>
        <begin position="202"/>
        <end position="214"/>
    </location>
</feature>
<gene>
    <name evidence="2" type="ORF">B0H16DRAFT_738120</name>
</gene>
<evidence type="ECO:0000313" key="2">
    <source>
        <dbReference type="EMBL" id="KAJ7754823.1"/>
    </source>
</evidence>
<name>A0AAD7J196_9AGAR</name>
<dbReference type="AlphaFoldDB" id="A0AAD7J196"/>
<reference evidence="2" key="1">
    <citation type="submission" date="2023-03" db="EMBL/GenBank/DDBJ databases">
        <title>Massive genome expansion in bonnet fungi (Mycena s.s.) driven by repeated elements and novel gene families across ecological guilds.</title>
        <authorList>
            <consortium name="Lawrence Berkeley National Laboratory"/>
            <person name="Harder C.B."/>
            <person name="Miyauchi S."/>
            <person name="Viragh M."/>
            <person name="Kuo A."/>
            <person name="Thoen E."/>
            <person name="Andreopoulos B."/>
            <person name="Lu D."/>
            <person name="Skrede I."/>
            <person name="Drula E."/>
            <person name="Henrissat B."/>
            <person name="Morin E."/>
            <person name="Kohler A."/>
            <person name="Barry K."/>
            <person name="LaButti K."/>
            <person name="Morin E."/>
            <person name="Salamov A."/>
            <person name="Lipzen A."/>
            <person name="Mereny Z."/>
            <person name="Hegedus B."/>
            <person name="Baldrian P."/>
            <person name="Stursova M."/>
            <person name="Weitz H."/>
            <person name="Taylor A."/>
            <person name="Grigoriev I.V."/>
            <person name="Nagy L.G."/>
            <person name="Martin F."/>
            <person name="Kauserud H."/>
        </authorList>
    </citation>
    <scope>NUCLEOTIDE SEQUENCE</scope>
    <source>
        <strain evidence="2">CBHHK182m</strain>
    </source>
</reference>
<accession>A0AAD7J196</accession>
<feature type="region of interest" description="Disordered" evidence="1">
    <location>
        <begin position="147"/>
        <end position="226"/>
    </location>
</feature>